<evidence type="ECO:0008006" key="4">
    <source>
        <dbReference type="Google" id="ProtNLM"/>
    </source>
</evidence>
<name>A0A1Y2JML0_BRAJP</name>
<evidence type="ECO:0000313" key="2">
    <source>
        <dbReference type="EMBL" id="OSJ32000.1"/>
    </source>
</evidence>
<gene>
    <name evidence="2" type="ORF">BSZ19_20620</name>
</gene>
<dbReference type="EMBL" id="NAFL01000252">
    <property type="protein sequence ID" value="OSJ32000.1"/>
    <property type="molecule type" value="Genomic_DNA"/>
</dbReference>
<organism evidence="2 3">
    <name type="scientific">Bradyrhizobium japonicum</name>
    <dbReference type="NCBI Taxonomy" id="375"/>
    <lineage>
        <taxon>Bacteria</taxon>
        <taxon>Pseudomonadati</taxon>
        <taxon>Pseudomonadota</taxon>
        <taxon>Alphaproteobacteria</taxon>
        <taxon>Hyphomicrobiales</taxon>
        <taxon>Nitrobacteraceae</taxon>
        <taxon>Bradyrhizobium</taxon>
    </lineage>
</organism>
<reference evidence="2 3" key="1">
    <citation type="submission" date="2017-03" db="EMBL/GenBank/DDBJ databases">
        <title>Whole genome sequences of fourteen strains of Bradyrhizobium canariense and one strain of Bradyrhizobium japonicum isolated from Lupinus (Papilionoideae: Genisteae) species in Algeria.</title>
        <authorList>
            <person name="Crovadore J."/>
            <person name="Chekireb D."/>
            <person name="Brachmann A."/>
            <person name="Chablais R."/>
            <person name="Cochard B."/>
            <person name="Lefort F."/>
        </authorList>
    </citation>
    <scope>NUCLEOTIDE SEQUENCE [LARGE SCALE GENOMIC DNA]</scope>
    <source>
        <strain evidence="2 3">UBMA197</strain>
    </source>
</reference>
<accession>A0A1Y2JML0</accession>
<dbReference type="InterPro" id="IPR025048">
    <property type="entry name" value="DUF3987"/>
</dbReference>
<evidence type="ECO:0000256" key="1">
    <source>
        <dbReference type="SAM" id="MobiDB-lite"/>
    </source>
</evidence>
<dbReference type="Proteomes" id="UP000193335">
    <property type="component" value="Unassembled WGS sequence"/>
</dbReference>
<protein>
    <recommendedName>
        <fullName evidence="4">DUF3987 domain-containing protein</fullName>
    </recommendedName>
</protein>
<feature type="region of interest" description="Disordered" evidence="1">
    <location>
        <begin position="25"/>
        <end position="49"/>
    </location>
</feature>
<feature type="compositionally biased region" description="Basic and acidic residues" evidence="1">
    <location>
        <begin position="34"/>
        <end position="47"/>
    </location>
</feature>
<proteinExistence type="predicted"/>
<evidence type="ECO:0000313" key="3">
    <source>
        <dbReference type="Proteomes" id="UP000193335"/>
    </source>
</evidence>
<sequence length="460" mass="50778">MRTGWRRSRRSWMAAAPGCRDHHCPVALPTPANDDTRSPANRRHDEDPFTPEACGGLMADISQWILDTSRRKSPEFAVMSAIAFMSVFYGRRVIGPTTCGVNLYLAGIAGPGFGKEAPLQRLVKLLQETDMAFLVGAGEVSSASAIEKILRRKPVVVMPWDEVGDVLESINAKGNGNWASTIRKAMLELYSKSTGVWFGKETMDDDRIGAPIHCPSLTVIGTSTPTRFYGGLSDKNLSDGFAARMVFIAPTKRPERGNPRDGGLVVPEPLREAIKEAQKKFPWPSMNSQGNWRTPDVQPHLYEVPWADEAAEAAWLAIEDWQESEIERDETRDGLVGRLAENAIRLATLRALSRSPSRPSVSVEDVRWAHAIMLASVRSLDDGVDKYMSSSQFEQLCQAILSSLRSSRGGSMYRAELLKRRGISGSDTRTFDAAILRLQETRQIEKTDGKRFVLSPASGG</sequence>
<comment type="caution">
    <text evidence="2">The sequence shown here is derived from an EMBL/GenBank/DDBJ whole genome shotgun (WGS) entry which is preliminary data.</text>
</comment>
<dbReference type="AlphaFoldDB" id="A0A1Y2JML0"/>
<dbReference type="Pfam" id="PF13148">
    <property type="entry name" value="DUF3987"/>
    <property type="match status" value="1"/>
</dbReference>